<dbReference type="VEuPathDB" id="FungiDB:CTRG_03118"/>
<gene>
    <name evidence="2" type="ORF">CTRG_03118</name>
</gene>
<keyword evidence="1" id="KW-0175">Coiled coil</keyword>
<proteinExistence type="predicted"/>
<reference evidence="2 3" key="1">
    <citation type="journal article" date="2009" name="Nature">
        <title>Evolution of pathogenicity and sexual reproduction in eight Candida genomes.</title>
        <authorList>
            <person name="Butler G."/>
            <person name="Rasmussen M.D."/>
            <person name="Lin M.F."/>
            <person name="Santos M.A."/>
            <person name="Sakthikumar S."/>
            <person name="Munro C.A."/>
            <person name="Rheinbay E."/>
            <person name="Grabherr M."/>
            <person name="Forche A."/>
            <person name="Reedy J.L."/>
            <person name="Agrafioti I."/>
            <person name="Arnaud M.B."/>
            <person name="Bates S."/>
            <person name="Brown A.J."/>
            <person name="Brunke S."/>
            <person name="Costanzo M.C."/>
            <person name="Fitzpatrick D.A."/>
            <person name="de Groot P.W."/>
            <person name="Harris D."/>
            <person name="Hoyer L.L."/>
            <person name="Hube B."/>
            <person name="Klis F.M."/>
            <person name="Kodira C."/>
            <person name="Lennard N."/>
            <person name="Logue M.E."/>
            <person name="Martin R."/>
            <person name="Neiman A.M."/>
            <person name="Nikolaou E."/>
            <person name="Quail M.A."/>
            <person name="Quinn J."/>
            <person name="Santos M.C."/>
            <person name="Schmitzberger F.F."/>
            <person name="Sherlock G."/>
            <person name="Shah P."/>
            <person name="Silverstein K.A."/>
            <person name="Skrzypek M.S."/>
            <person name="Soll D."/>
            <person name="Staggs R."/>
            <person name="Stansfield I."/>
            <person name="Stumpf M.P."/>
            <person name="Sudbery P.E."/>
            <person name="Srikantha T."/>
            <person name="Zeng Q."/>
            <person name="Berman J."/>
            <person name="Berriman M."/>
            <person name="Heitman J."/>
            <person name="Gow N.A."/>
            <person name="Lorenz M.C."/>
            <person name="Birren B.W."/>
            <person name="Kellis M."/>
            <person name="Cuomo C.A."/>
        </authorList>
    </citation>
    <scope>NUCLEOTIDE SEQUENCE [LARGE SCALE GENOMIC DNA]</scope>
    <source>
        <strain evidence="3">ATCC MYA-3404 / T1</strain>
    </source>
</reference>
<dbReference type="Proteomes" id="UP000002037">
    <property type="component" value="Unassembled WGS sequence"/>
</dbReference>
<dbReference type="AlphaFoldDB" id="C5MAM6"/>
<organism evidence="2 3">
    <name type="scientific">Candida tropicalis (strain ATCC MYA-3404 / T1)</name>
    <name type="common">Yeast</name>
    <dbReference type="NCBI Taxonomy" id="294747"/>
    <lineage>
        <taxon>Eukaryota</taxon>
        <taxon>Fungi</taxon>
        <taxon>Dikarya</taxon>
        <taxon>Ascomycota</taxon>
        <taxon>Saccharomycotina</taxon>
        <taxon>Pichiomycetes</taxon>
        <taxon>Debaryomycetaceae</taxon>
        <taxon>Candida/Lodderomyces clade</taxon>
        <taxon>Candida</taxon>
    </lineage>
</organism>
<keyword evidence="3" id="KW-1185">Reference proteome</keyword>
<accession>C5MAM6</accession>
<evidence type="ECO:0000256" key="1">
    <source>
        <dbReference type="SAM" id="Coils"/>
    </source>
</evidence>
<protein>
    <submittedName>
        <fullName evidence="2">Uncharacterized protein</fullName>
    </submittedName>
</protein>
<feature type="coiled-coil region" evidence="1">
    <location>
        <begin position="450"/>
        <end position="477"/>
    </location>
</feature>
<name>C5MAM6_CANTT</name>
<dbReference type="HOGENOM" id="CLU_031972_0_0_1"/>
<dbReference type="KEGG" id="ctp:CTRG_03118"/>
<dbReference type="RefSeq" id="XP_002548821.1">
    <property type="nucleotide sequence ID" value="XM_002548775.1"/>
</dbReference>
<dbReference type="eggNOG" id="ENOG502SDTR">
    <property type="taxonomic scope" value="Eukaryota"/>
</dbReference>
<dbReference type="GeneID" id="8297738"/>
<sequence length="635" mass="73669">MILIYWYLIAFVQSLVLPPEWPNIVKPTLFSLRETKSKLFTSLQSLMTANNPYQNMSISSLPTTIDMNYDFHGNNNKDQVENTTLLFIPRELINPTMFQTLGLMNLVSSMNDSSGTTSQKWMNLTSTDQLLIPDVFKTFFIFNTTTPSIVNSLFKNYQNQNHQINNLNKFLIRSIPFDMPNLLTLIDYYMVVPGIPHHTQDIKNKTSNIYHKSVLSLPSEYLPIFRNQLSEMKPMIVFMFNETIPDLKATTTTTSSGNSNSPIISIKNYLSNTSISSFFDKFANIWLKQVNYDSLIHAVYCNVNPNNQQGSYCLKIQNQMIHILPAFKKIIHHDQPDPHTILEGDDVDESELVLESKKPLLSQSINVSIGSNQDNEDLVQSQALRQIHDKLRYKKEKTKQSSQGFVHDPKASIEKLDEKFDDAMDYKITKLMLKKEEIKDNFDLKKTKLMNSMENKLDNLDDKTDLLADSLKRKKNEMLLYKFNPRLFQKQEEKPKTDKDGGNKYDNIGIDENYDSDCDKLGKTSIYVNDGKEYINKRNQFYEPMDSKVSFPDQGFILPLELINFEEEEHKIPRHKSYSQVVNLQTGKALKRKKRSVQFLANENDKNCQPITWYNIFHYSIFGEPKFCNDEYEAT</sequence>
<evidence type="ECO:0000313" key="3">
    <source>
        <dbReference type="Proteomes" id="UP000002037"/>
    </source>
</evidence>
<dbReference type="OrthoDB" id="4013163at2759"/>
<evidence type="ECO:0000313" key="2">
    <source>
        <dbReference type="EMBL" id="EER32693.1"/>
    </source>
</evidence>
<dbReference type="STRING" id="294747.C5MAM6"/>
<dbReference type="EMBL" id="GG692398">
    <property type="protein sequence ID" value="EER32693.1"/>
    <property type="molecule type" value="Genomic_DNA"/>
</dbReference>